<keyword evidence="2" id="KW-0238">DNA-binding</keyword>
<dbReference type="PROSITE" id="PS51077">
    <property type="entry name" value="HTH_ICLR"/>
    <property type="match status" value="1"/>
</dbReference>
<evidence type="ECO:0000256" key="3">
    <source>
        <dbReference type="ARBA" id="ARBA00023163"/>
    </source>
</evidence>
<organism evidence="6 7">
    <name type="scientific">Nitratireductor pacificus pht-3B</name>
    <dbReference type="NCBI Taxonomy" id="391937"/>
    <lineage>
        <taxon>Bacteria</taxon>
        <taxon>Pseudomonadati</taxon>
        <taxon>Pseudomonadota</taxon>
        <taxon>Alphaproteobacteria</taxon>
        <taxon>Hyphomicrobiales</taxon>
        <taxon>Phyllobacteriaceae</taxon>
        <taxon>Nitratireductor</taxon>
    </lineage>
</organism>
<dbReference type="AlphaFoldDB" id="K2N611"/>
<evidence type="ECO:0000256" key="2">
    <source>
        <dbReference type="ARBA" id="ARBA00023125"/>
    </source>
</evidence>
<keyword evidence="7" id="KW-1185">Reference proteome</keyword>
<evidence type="ECO:0000313" key="6">
    <source>
        <dbReference type="EMBL" id="EKF19583.1"/>
    </source>
</evidence>
<dbReference type="Pfam" id="PF01614">
    <property type="entry name" value="IclR_C"/>
    <property type="match status" value="1"/>
</dbReference>
<gene>
    <name evidence="6" type="ORF">NA2_06802</name>
</gene>
<feature type="domain" description="IclR-ED" evidence="5">
    <location>
        <begin position="78"/>
        <end position="263"/>
    </location>
</feature>
<dbReference type="eggNOG" id="COG1414">
    <property type="taxonomic scope" value="Bacteria"/>
</dbReference>
<reference evidence="6 7" key="1">
    <citation type="journal article" date="2012" name="J. Bacteriol.">
        <title>Genome Sequence of Nitratireductor pacificus Type Strain pht-3B.</title>
        <authorList>
            <person name="Lai Q."/>
            <person name="Li G."/>
            <person name="Shao Z."/>
        </authorList>
    </citation>
    <scope>NUCLEOTIDE SEQUENCE [LARGE SCALE GENOMIC DNA]</scope>
    <source>
        <strain evidence="7">pht-3B</strain>
    </source>
</reference>
<dbReference type="RefSeq" id="WP_008595711.1">
    <property type="nucleotide sequence ID" value="NZ_AMRM01000006.1"/>
</dbReference>
<dbReference type="SMART" id="SM00346">
    <property type="entry name" value="HTH_ICLR"/>
    <property type="match status" value="1"/>
</dbReference>
<name>K2N611_9HYPH</name>
<dbReference type="InterPro" id="IPR005471">
    <property type="entry name" value="Tscrpt_reg_IclR_N"/>
</dbReference>
<dbReference type="PANTHER" id="PTHR30136:SF35">
    <property type="entry name" value="HTH-TYPE TRANSCRIPTIONAL REGULATOR RV1719"/>
    <property type="match status" value="1"/>
</dbReference>
<dbReference type="GO" id="GO:0003700">
    <property type="term" value="F:DNA-binding transcription factor activity"/>
    <property type="evidence" value="ECO:0007669"/>
    <property type="project" value="TreeGrafter"/>
</dbReference>
<evidence type="ECO:0000313" key="7">
    <source>
        <dbReference type="Proteomes" id="UP000006786"/>
    </source>
</evidence>
<dbReference type="SUPFAM" id="SSF55781">
    <property type="entry name" value="GAF domain-like"/>
    <property type="match status" value="1"/>
</dbReference>
<dbReference type="STRING" id="391937.NA2_06802"/>
<dbReference type="InterPro" id="IPR036388">
    <property type="entry name" value="WH-like_DNA-bd_sf"/>
</dbReference>
<dbReference type="PROSITE" id="PS51078">
    <property type="entry name" value="ICLR_ED"/>
    <property type="match status" value="1"/>
</dbReference>
<dbReference type="EMBL" id="AMRM01000006">
    <property type="protein sequence ID" value="EKF19583.1"/>
    <property type="molecule type" value="Genomic_DNA"/>
</dbReference>
<dbReference type="PATRIC" id="fig|391937.3.peg.1400"/>
<dbReference type="GO" id="GO:0045892">
    <property type="term" value="P:negative regulation of DNA-templated transcription"/>
    <property type="evidence" value="ECO:0007669"/>
    <property type="project" value="TreeGrafter"/>
</dbReference>
<comment type="caution">
    <text evidence="6">The sequence shown here is derived from an EMBL/GenBank/DDBJ whole genome shotgun (WGS) entry which is preliminary data.</text>
</comment>
<dbReference type="InterPro" id="IPR029016">
    <property type="entry name" value="GAF-like_dom_sf"/>
</dbReference>
<protein>
    <submittedName>
        <fullName evidence="6">IclR family transcriptional regulator</fullName>
    </submittedName>
</protein>
<sequence length="273" mass="29396">MGIVKSEPEHNIRGVGLLHKAFQILELFSPEQSSWTQVEIGRAADLPRSTVSRLVRYLCARGYLSFHERSGRYTLGFSAIELGRRAQAQLDLAAFAEDVLEDLARRTRETVMLTGFNPAALHVVCLAQIPSQHGVLRVYETVGATFPLYAGASTKPVLAHLPEAVIERVLAGPMPPINPEWTTKPDHLRADIERTRQRGFAVSFEETYPGVAGVGAAILGPDGRPLGSLAVAAPLQRMSEASMEELGRAVAEAAAAVSARLAGDVPKPEQTGA</sequence>
<evidence type="ECO:0000259" key="5">
    <source>
        <dbReference type="PROSITE" id="PS51078"/>
    </source>
</evidence>
<dbReference type="Gene3D" id="1.10.10.10">
    <property type="entry name" value="Winged helix-like DNA-binding domain superfamily/Winged helix DNA-binding domain"/>
    <property type="match status" value="1"/>
</dbReference>
<dbReference type="Proteomes" id="UP000006786">
    <property type="component" value="Unassembled WGS sequence"/>
</dbReference>
<dbReference type="Pfam" id="PF09339">
    <property type="entry name" value="HTH_IclR"/>
    <property type="match status" value="1"/>
</dbReference>
<evidence type="ECO:0000259" key="4">
    <source>
        <dbReference type="PROSITE" id="PS51077"/>
    </source>
</evidence>
<proteinExistence type="predicted"/>
<dbReference type="PANTHER" id="PTHR30136">
    <property type="entry name" value="HELIX-TURN-HELIX TRANSCRIPTIONAL REGULATOR, ICLR FAMILY"/>
    <property type="match status" value="1"/>
</dbReference>
<dbReference type="SUPFAM" id="SSF46785">
    <property type="entry name" value="Winged helix' DNA-binding domain"/>
    <property type="match status" value="1"/>
</dbReference>
<accession>K2N611</accession>
<dbReference type="InterPro" id="IPR050707">
    <property type="entry name" value="HTH_MetabolicPath_Reg"/>
</dbReference>
<dbReference type="GO" id="GO:0003677">
    <property type="term" value="F:DNA binding"/>
    <property type="evidence" value="ECO:0007669"/>
    <property type="project" value="UniProtKB-KW"/>
</dbReference>
<keyword evidence="3" id="KW-0804">Transcription</keyword>
<evidence type="ECO:0000256" key="1">
    <source>
        <dbReference type="ARBA" id="ARBA00023015"/>
    </source>
</evidence>
<dbReference type="InterPro" id="IPR014757">
    <property type="entry name" value="Tscrpt_reg_IclR_C"/>
</dbReference>
<dbReference type="Gene3D" id="3.30.450.40">
    <property type="match status" value="1"/>
</dbReference>
<dbReference type="InterPro" id="IPR036390">
    <property type="entry name" value="WH_DNA-bd_sf"/>
</dbReference>
<feature type="domain" description="HTH iclR-type" evidence="4">
    <location>
        <begin position="15"/>
        <end position="77"/>
    </location>
</feature>
<keyword evidence="1" id="KW-0805">Transcription regulation</keyword>